<comment type="cofactor">
    <cofactor evidence="1">
        <name>FAD</name>
        <dbReference type="ChEBI" id="CHEBI:57692"/>
    </cofactor>
</comment>
<dbReference type="Proteomes" id="UP000539372">
    <property type="component" value="Unassembled WGS sequence"/>
</dbReference>
<evidence type="ECO:0000256" key="1">
    <source>
        <dbReference type="ARBA" id="ARBA00001974"/>
    </source>
</evidence>
<organism evidence="6 7">
    <name type="scientific">Pacificispira spongiicola</name>
    <dbReference type="NCBI Taxonomy" id="2729598"/>
    <lineage>
        <taxon>Bacteria</taxon>
        <taxon>Pseudomonadati</taxon>
        <taxon>Pseudomonadota</taxon>
        <taxon>Alphaproteobacteria</taxon>
        <taxon>Rhodospirillales</taxon>
        <taxon>Rhodospirillaceae</taxon>
        <taxon>Pacificispira</taxon>
    </lineage>
</organism>
<name>A0A7Y0HH00_9PROT</name>
<evidence type="ECO:0000313" key="6">
    <source>
        <dbReference type="EMBL" id="NMM45442.1"/>
    </source>
</evidence>
<dbReference type="Gene3D" id="1.10.8.260">
    <property type="entry name" value="HI0933 insert domain-like"/>
    <property type="match status" value="1"/>
</dbReference>
<feature type="domain" description="RsdA/BaiN/AoA(So)-like insert" evidence="5">
    <location>
        <begin position="194"/>
        <end position="345"/>
    </location>
</feature>
<dbReference type="NCBIfam" id="TIGR00275">
    <property type="entry name" value="aminoacetone oxidase family FAD-binding enzyme"/>
    <property type="match status" value="1"/>
</dbReference>
<dbReference type="AlphaFoldDB" id="A0A7Y0HH00"/>
<gene>
    <name evidence="6" type="ORF">HH303_13190</name>
</gene>
<dbReference type="InterPro" id="IPR022460">
    <property type="entry name" value="Flavoprotein_PP4765"/>
</dbReference>
<keyword evidence="7" id="KW-1185">Reference proteome</keyword>
<dbReference type="PANTHER" id="PTHR42887:SF1">
    <property type="entry name" value="BLR3961 PROTEIN"/>
    <property type="match status" value="1"/>
</dbReference>
<evidence type="ECO:0000256" key="2">
    <source>
        <dbReference type="ARBA" id="ARBA00022630"/>
    </source>
</evidence>
<dbReference type="PRINTS" id="PR00419">
    <property type="entry name" value="ADXRDTASE"/>
</dbReference>
<accession>A0A7Y0HH00</accession>
<evidence type="ECO:0000259" key="5">
    <source>
        <dbReference type="Pfam" id="PF22780"/>
    </source>
</evidence>
<dbReference type="SUPFAM" id="SSF51905">
    <property type="entry name" value="FAD/NAD(P)-binding domain"/>
    <property type="match status" value="1"/>
</dbReference>
<dbReference type="EMBL" id="JABBNT010000004">
    <property type="protein sequence ID" value="NMM45442.1"/>
    <property type="molecule type" value="Genomic_DNA"/>
</dbReference>
<dbReference type="InterPro" id="IPR057661">
    <property type="entry name" value="RsdA/BaiN/AoA(So)_Rossmann"/>
</dbReference>
<dbReference type="NCBIfam" id="TIGR03862">
    <property type="entry name" value="flavo_PP4765"/>
    <property type="match status" value="1"/>
</dbReference>
<reference evidence="6 7" key="1">
    <citation type="submission" date="2020-04" db="EMBL/GenBank/DDBJ databases">
        <title>Rhodospirillaceae bacterium KN72 isolated from deep sea.</title>
        <authorList>
            <person name="Zhang D.-C."/>
        </authorList>
    </citation>
    <scope>NUCLEOTIDE SEQUENCE [LARGE SCALE GENOMIC DNA]</scope>
    <source>
        <strain evidence="6 7">KN72</strain>
    </source>
</reference>
<dbReference type="Pfam" id="PF03486">
    <property type="entry name" value="HI0933_like"/>
    <property type="match status" value="1"/>
</dbReference>
<sequence length="408" mass="43430">MLEVVTPRAIVVGGGPAGLMAADVLLDRGVAVDLYDAMPSLGRKFLMAGKSGLNLTHAEPLETFLTRFGAGRDWLESSLRNFDNAAVRDWAAGLGVETFVGSSGRVFPTEMKAAPLLRRWLARLRDRGLRIHVRHRWTGWGADGGLIFDTPSGPVTVSAPATVLALGGASWPQLGSDGAWAGWMRNRVALSPFRPANAGFDVAWTPHFVERFAGEPVKSVVLKDGATARPGEFVVTETGIEGSAVYAFSASLRDQVDRTGSAQLTLDLTPDRGEERLVQALSKDRGKQSLSSHLRKATGLKGVKAGLLRECLSPDVFQDPVRLGAAIKAVPLRLIRSRPLEEAISSAGGVRWDAVTGTTQLAAMPGTFAAGEMLDWEAPTGGYLLTACFALGRRAGEEAADFLGTASR</sequence>
<comment type="caution">
    <text evidence="6">The sequence shown here is derived from an EMBL/GenBank/DDBJ whole genome shotgun (WGS) entry which is preliminary data.</text>
</comment>
<dbReference type="SUPFAM" id="SSF160996">
    <property type="entry name" value="HI0933 insert domain-like"/>
    <property type="match status" value="1"/>
</dbReference>
<dbReference type="InterPro" id="IPR036188">
    <property type="entry name" value="FAD/NAD-bd_sf"/>
</dbReference>
<evidence type="ECO:0000256" key="3">
    <source>
        <dbReference type="ARBA" id="ARBA00022827"/>
    </source>
</evidence>
<evidence type="ECO:0000313" key="7">
    <source>
        <dbReference type="Proteomes" id="UP000539372"/>
    </source>
</evidence>
<dbReference type="Gene3D" id="3.50.50.60">
    <property type="entry name" value="FAD/NAD(P)-binding domain"/>
    <property type="match status" value="1"/>
</dbReference>
<dbReference type="Pfam" id="PF22780">
    <property type="entry name" value="HI0933_like_1st"/>
    <property type="match status" value="1"/>
</dbReference>
<keyword evidence="2" id="KW-0285">Flavoprotein</keyword>
<dbReference type="InterPro" id="IPR004792">
    <property type="entry name" value="BaiN-like"/>
</dbReference>
<proteinExistence type="predicted"/>
<dbReference type="RefSeq" id="WP_169625844.1">
    <property type="nucleotide sequence ID" value="NZ_JABBNT010000004.1"/>
</dbReference>
<dbReference type="Gene3D" id="2.40.30.10">
    <property type="entry name" value="Translation factors"/>
    <property type="match status" value="1"/>
</dbReference>
<keyword evidence="3" id="KW-0274">FAD</keyword>
<feature type="domain" description="RsdA/BaiN/AoA(So)-like Rossmann fold-like" evidence="4">
    <location>
        <begin position="9"/>
        <end position="397"/>
    </location>
</feature>
<dbReference type="InterPro" id="IPR055178">
    <property type="entry name" value="RsdA/BaiN/AoA(So)-like_dom"/>
</dbReference>
<evidence type="ECO:0000259" key="4">
    <source>
        <dbReference type="Pfam" id="PF03486"/>
    </source>
</evidence>
<dbReference type="InterPro" id="IPR023166">
    <property type="entry name" value="BaiN-like_dom_sf"/>
</dbReference>
<dbReference type="PANTHER" id="PTHR42887">
    <property type="entry name" value="OS12G0638800 PROTEIN"/>
    <property type="match status" value="1"/>
</dbReference>
<protein>
    <submittedName>
        <fullName evidence="6">TIGR03862 family flavoprotein</fullName>
    </submittedName>
</protein>